<proteinExistence type="predicted"/>
<feature type="region of interest" description="Disordered" evidence="1">
    <location>
        <begin position="94"/>
        <end position="119"/>
    </location>
</feature>
<accession>A0A0C2XZY2</accession>
<evidence type="ECO:0000313" key="4">
    <source>
        <dbReference type="Proteomes" id="UP000053424"/>
    </source>
</evidence>
<dbReference type="STRING" id="686832.A0A0C2XZY2"/>
<sequence length="385" mass="43449">MPLDGHSYLVSQGWEGKGTGLRQGAISRPLAIPQKKNLAGLGKDRDEAFPFWDHLFTAAAKSIQVKCMSDDEDERTEDSSSNEVSIKRTSTGIFSTRRPVDGTPATSGTITPVDNDSGTATPRLSLMTIAKRDAAKRGLYSRFFRGPVLGPETLAEEEKRLAALVADAFDKRNSNVESVKVTEHIEVQTVDERVVVDLEVSKTSHKKRKTRDMEGPHVSEVRDDDDEDAKRERKRQRKEEKRKKQEKKEREAKRLHKEEKKRKRTEKAIGTAVEQKIHVEGSVSSTKKHKKEPDESEDEEMKCKRIRKEEKKKAKALRKLETNEAKEMSAVQDSNPKPPKNHPEKGSSSRHRSKVAASTPAEGLTNEVKRKKKKRKQSGNPEESN</sequence>
<feature type="region of interest" description="Disordered" evidence="1">
    <location>
        <begin position="203"/>
        <end position="385"/>
    </location>
</feature>
<protein>
    <recommendedName>
        <fullName evidence="2">G-patch domain-containing protein</fullName>
    </recommendedName>
</protein>
<dbReference type="Proteomes" id="UP000053424">
    <property type="component" value="Unassembled WGS sequence"/>
</dbReference>
<feature type="compositionally biased region" description="Polar residues" evidence="1">
    <location>
        <begin position="104"/>
        <end position="119"/>
    </location>
</feature>
<feature type="compositionally biased region" description="Basic and acidic residues" evidence="1">
    <location>
        <begin position="301"/>
        <end position="327"/>
    </location>
</feature>
<evidence type="ECO:0000259" key="2">
    <source>
        <dbReference type="PROSITE" id="PS50174"/>
    </source>
</evidence>
<dbReference type="HOGENOM" id="CLU_061417_0_0_1"/>
<keyword evidence="4" id="KW-1185">Reference proteome</keyword>
<gene>
    <name evidence="3" type="ORF">M413DRAFT_443952</name>
</gene>
<name>A0A0C2XZY2_HEBCY</name>
<dbReference type="EMBL" id="KN831776">
    <property type="protein sequence ID" value="KIM43143.1"/>
    <property type="molecule type" value="Genomic_DNA"/>
</dbReference>
<dbReference type="PROSITE" id="PS50174">
    <property type="entry name" value="G_PATCH"/>
    <property type="match status" value="1"/>
</dbReference>
<dbReference type="InterPro" id="IPR000467">
    <property type="entry name" value="G_patch_dom"/>
</dbReference>
<dbReference type="AlphaFoldDB" id="A0A0C2XZY2"/>
<feature type="compositionally biased region" description="Basic and acidic residues" evidence="1">
    <location>
        <begin position="211"/>
        <end position="221"/>
    </location>
</feature>
<dbReference type="GO" id="GO:0003676">
    <property type="term" value="F:nucleic acid binding"/>
    <property type="evidence" value="ECO:0007669"/>
    <property type="project" value="InterPro"/>
</dbReference>
<dbReference type="OrthoDB" id="3366546at2759"/>
<feature type="domain" description="G-patch" evidence="2">
    <location>
        <begin position="5"/>
        <end position="46"/>
    </location>
</feature>
<reference evidence="3 4" key="1">
    <citation type="submission" date="2014-04" db="EMBL/GenBank/DDBJ databases">
        <authorList>
            <consortium name="DOE Joint Genome Institute"/>
            <person name="Kuo A."/>
            <person name="Gay G."/>
            <person name="Dore J."/>
            <person name="Kohler A."/>
            <person name="Nagy L.G."/>
            <person name="Floudas D."/>
            <person name="Copeland A."/>
            <person name="Barry K.W."/>
            <person name="Cichocki N."/>
            <person name="Veneault-Fourrey C."/>
            <person name="LaButti K."/>
            <person name="Lindquist E.A."/>
            <person name="Lipzen A."/>
            <person name="Lundell T."/>
            <person name="Morin E."/>
            <person name="Murat C."/>
            <person name="Sun H."/>
            <person name="Tunlid A."/>
            <person name="Henrissat B."/>
            <person name="Grigoriev I.V."/>
            <person name="Hibbett D.S."/>
            <person name="Martin F."/>
            <person name="Nordberg H.P."/>
            <person name="Cantor M.N."/>
            <person name="Hua S.X."/>
        </authorList>
    </citation>
    <scope>NUCLEOTIDE SEQUENCE [LARGE SCALE GENOMIC DNA]</scope>
    <source>
        <strain evidence="4">h7</strain>
    </source>
</reference>
<feature type="compositionally biased region" description="Basic and acidic residues" evidence="1">
    <location>
        <begin position="237"/>
        <end position="258"/>
    </location>
</feature>
<reference evidence="4" key="2">
    <citation type="submission" date="2015-01" db="EMBL/GenBank/DDBJ databases">
        <title>Evolutionary Origins and Diversification of the Mycorrhizal Mutualists.</title>
        <authorList>
            <consortium name="DOE Joint Genome Institute"/>
            <consortium name="Mycorrhizal Genomics Consortium"/>
            <person name="Kohler A."/>
            <person name="Kuo A."/>
            <person name="Nagy L.G."/>
            <person name="Floudas D."/>
            <person name="Copeland A."/>
            <person name="Barry K.W."/>
            <person name="Cichocki N."/>
            <person name="Veneault-Fourrey C."/>
            <person name="LaButti K."/>
            <person name="Lindquist E.A."/>
            <person name="Lipzen A."/>
            <person name="Lundell T."/>
            <person name="Morin E."/>
            <person name="Murat C."/>
            <person name="Riley R."/>
            <person name="Ohm R."/>
            <person name="Sun H."/>
            <person name="Tunlid A."/>
            <person name="Henrissat B."/>
            <person name="Grigoriev I.V."/>
            <person name="Hibbett D.S."/>
            <person name="Martin F."/>
        </authorList>
    </citation>
    <scope>NUCLEOTIDE SEQUENCE [LARGE SCALE GENOMIC DNA]</scope>
    <source>
        <strain evidence="4">h7</strain>
    </source>
</reference>
<organism evidence="3 4">
    <name type="scientific">Hebeloma cylindrosporum</name>
    <dbReference type="NCBI Taxonomy" id="76867"/>
    <lineage>
        <taxon>Eukaryota</taxon>
        <taxon>Fungi</taxon>
        <taxon>Dikarya</taxon>
        <taxon>Basidiomycota</taxon>
        <taxon>Agaricomycotina</taxon>
        <taxon>Agaricomycetes</taxon>
        <taxon>Agaricomycetidae</taxon>
        <taxon>Agaricales</taxon>
        <taxon>Agaricineae</taxon>
        <taxon>Hymenogastraceae</taxon>
        <taxon>Hebeloma</taxon>
    </lineage>
</organism>
<evidence type="ECO:0000256" key="1">
    <source>
        <dbReference type="SAM" id="MobiDB-lite"/>
    </source>
</evidence>
<evidence type="ECO:0000313" key="3">
    <source>
        <dbReference type="EMBL" id="KIM43143.1"/>
    </source>
</evidence>